<dbReference type="EMBL" id="GL377615">
    <property type="protein sequence ID" value="EFJ17276.1"/>
    <property type="molecule type" value="Genomic_DNA"/>
</dbReference>
<dbReference type="HOGENOM" id="CLU_485215_0_0_1"/>
<dbReference type="KEGG" id="smo:SELMODRAFT_421233"/>
<dbReference type="NCBIfam" id="TIGR00756">
    <property type="entry name" value="PPR"/>
    <property type="match status" value="1"/>
</dbReference>
<protein>
    <submittedName>
        <fullName evidence="3">Uncharacterized protein</fullName>
    </submittedName>
</protein>
<gene>
    <name evidence="3" type="ORF">SELMODRAFT_421233</name>
</gene>
<reference evidence="3 4" key="1">
    <citation type="journal article" date="2011" name="Science">
        <title>The Selaginella genome identifies genetic changes associated with the evolution of vascular plants.</title>
        <authorList>
            <person name="Banks J.A."/>
            <person name="Nishiyama T."/>
            <person name="Hasebe M."/>
            <person name="Bowman J.L."/>
            <person name="Gribskov M."/>
            <person name="dePamphilis C."/>
            <person name="Albert V.A."/>
            <person name="Aono N."/>
            <person name="Aoyama T."/>
            <person name="Ambrose B.A."/>
            <person name="Ashton N.W."/>
            <person name="Axtell M.J."/>
            <person name="Barker E."/>
            <person name="Barker M.S."/>
            <person name="Bennetzen J.L."/>
            <person name="Bonawitz N.D."/>
            <person name="Chapple C."/>
            <person name="Cheng C."/>
            <person name="Correa L.G."/>
            <person name="Dacre M."/>
            <person name="DeBarry J."/>
            <person name="Dreyer I."/>
            <person name="Elias M."/>
            <person name="Engstrom E.M."/>
            <person name="Estelle M."/>
            <person name="Feng L."/>
            <person name="Finet C."/>
            <person name="Floyd S.K."/>
            <person name="Frommer W.B."/>
            <person name="Fujita T."/>
            <person name="Gramzow L."/>
            <person name="Gutensohn M."/>
            <person name="Harholt J."/>
            <person name="Hattori M."/>
            <person name="Heyl A."/>
            <person name="Hirai T."/>
            <person name="Hiwatashi Y."/>
            <person name="Ishikawa M."/>
            <person name="Iwata M."/>
            <person name="Karol K.G."/>
            <person name="Koehler B."/>
            <person name="Kolukisaoglu U."/>
            <person name="Kubo M."/>
            <person name="Kurata T."/>
            <person name="Lalonde S."/>
            <person name="Li K."/>
            <person name="Li Y."/>
            <person name="Litt A."/>
            <person name="Lyons E."/>
            <person name="Manning G."/>
            <person name="Maruyama T."/>
            <person name="Michael T.P."/>
            <person name="Mikami K."/>
            <person name="Miyazaki S."/>
            <person name="Morinaga S."/>
            <person name="Murata T."/>
            <person name="Mueller-Roeber B."/>
            <person name="Nelson D.R."/>
            <person name="Obara M."/>
            <person name="Oguri Y."/>
            <person name="Olmstead R.G."/>
            <person name="Onodera N."/>
            <person name="Petersen B.L."/>
            <person name="Pils B."/>
            <person name="Prigge M."/>
            <person name="Rensing S.A."/>
            <person name="Riano-Pachon D.M."/>
            <person name="Roberts A.W."/>
            <person name="Sato Y."/>
            <person name="Scheller H.V."/>
            <person name="Schulz B."/>
            <person name="Schulz C."/>
            <person name="Shakirov E.V."/>
            <person name="Shibagaki N."/>
            <person name="Shinohara N."/>
            <person name="Shippen D.E."/>
            <person name="Soerensen I."/>
            <person name="Sotooka R."/>
            <person name="Sugimoto N."/>
            <person name="Sugita M."/>
            <person name="Sumikawa N."/>
            <person name="Tanurdzic M."/>
            <person name="Theissen G."/>
            <person name="Ulvskov P."/>
            <person name="Wakazuki S."/>
            <person name="Weng J.K."/>
            <person name="Willats W.W."/>
            <person name="Wipf D."/>
            <person name="Wolf P.G."/>
            <person name="Yang L."/>
            <person name="Zimmer A.D."/>
            <person name="Zhu Q."/>
            <person name="Mitros T."/>
            <person name="Hellsten U."/>
            <person name="Loque D."/>
            <person name="Otillar R."/>
            <person name="Salamov A."/>
            <person name="Schmutz J."/>
            <person name="Shapiro H."/>
            <person name="Lindquist E."/>
            <person name="Lucas S."/>
            <person name="Rokhsar D."/>
            <person name="Grigoriev I.V."/>
        </authorList>
    </citation>
    <scope>NUCLEOTIDE SEQUENCE [LARGE SCALE GENOMIC DNA]</scope>
</reference>
<dbReference type="PANTHER" id="PTHR24015">
    <property type="entry name" value="OS07G0578800 PROTEIN-RELATED"/>
    <property type="match status" value="1"/>
</dbReference>
<dbReference type="AlphaFoldDB" id="D8SEF3"/>
<proteinExistence type="predicted"/>
<dbReference type="InterPro" id="IPR011990">
    <property type="entry name" value="TPR-like_helical_dom_sf"/>
</dbReference>
<sequence length="562" mass="62883">MARRVLKRIQQRTIVSWNAIIGGYVEAGERHTALELFQSLQQQREDAARKFERLVPHLLVPALKACGMLALLEVGRKIHASIREAGLSDCVLSGQRTHRSVEAWAVFASIRKPGTTSRRVGAGNFREDEEGSIGSSRWHDFPVASQRLQPVGDCKRYLEGSSPGFGAIVDISPRARARAARSRSFSFSSLAIMLCFGLRFPTPPASVPDENLLNDARKQGNPVLLGLLEDGDKPVLISFSNRHVDTLLRLVKAADFEGMEKRLSRIKKEVDEILRLVTDEASRVAVKAMQLDIGLGLIDTSPMLLVFDCMRIFSDRLTRIYRKTCEKELSSAIRASFDKPLRKACEGRTLHAKKADLTCSATFTMFAAGLSEAMQEPVENGLSEEAVKSLANFYRGVIERYVANWIWTALLTCKLLLLANFSQRDKRNKAAHPATFIEGPQEDTQTEYARLVYMKEALEILSRGNNLDVVGKCAVVHYRNYVEHHGAASMFWFLTRNLYNGEVLVAGLRFFFPGFSIANCIFISVPIKRSFGKQCAINVHPQKTRVRKRSNHACSTFRSTTG</sequence>
<dbReference type="GO" id="GO:0003723">
    <property type="term" value="F:RNA binding"/>
    <property type="evidence" value="ECO:0007669"/>
    <property type="project" value="InterPro"/>
</dbReference>
<dbReference type="eggNOG" id="KOG4197">
    <property type="taxonomic scope" value="Eukaryota"/>
</dbReference>
<dbReference type="PROSITE" id="PS51375">
    <property type="entry name" value="PPR"/>
    <property type="match status" value="1"/>
</dbReference>
<dbReference type="InParanoid" id="D8SEF3"/>
<dbReference type="Gramene" id="EFJ17276">
    <property type="protein sequence ID" value="EFJ17276"/>
    <property type="gene ID" value="SELMODRAFT_421233"/>
</dbReference>
<evidence type="ECO:0000313" key="4">
    <source>
        <dbReference type="Proteomes" id="UP000001514"/>
    </source>
</evidence>
<dbReference type="InterPro" id="IPR046960">
    <property type="entry name" value="PPR_At4g14850-like_plant"/>
</dbReference>
<dbReference type="PANTHER" id="PTHR24015:SF548">
    <property type="entry name" value="OS08G0340900 PROTEIN"/>
    <property type="match status" value="1"/>
</dbReference>
<evidence type="ECO:0000256" key="2">
    <source>
        <dbReference type="PROSITE-ProRule" id="PRU00708"/>
    </source>
</evidence>
<dbReference type="InterPro" id="IPR002885">
    <property type="entry name" value="PPR_rpt"/>
</dbReference>
<keyword evidence="1" id="KW-0677">Repeat</keyword>
<name>D8SEF3_SELML</name>
<dbReference type="Proteomes" id="UP000001514">
    <property type="component" value="Unassembled WGS sequence"/>
</dbReference>
<organism evidence="4">
    <name type="scientific">Selaginella moellendorffii</name>
    <name type="common">Spikemoss</name>
    <dbReference type="NCBI Taxonomy" id="88036"/>
    <lineage>
        <taxon>Eukaryota</taxon>
        <taxon>Viridiplantae</taxon>
        <taxon>Streptophyta</taxon>
        <taxon>Embryophyta</taxon>
        <taxon>Tracheophyta</taxon>
        <taxon>Lycopodiopsida</taxon>
        <taxon>Selaginellales</taxon>
        <taxon>Selaginellaceae</taxon>
        <taxon>Selaginella</taxon>
    </lineage>
</organism>
<dbReference type="Gene3D" id="1.25.40.10">
    <property type="entry name" value="Tetratricopeptide repeat domain"/>
    <property type="match status" value="1"/>
</dbReference>
<feature type="repeat" description="PPR" evidence="2">
    <location>
        <begin position="13"/>
        <end position="47"/>
    </location>
</feature>
<dbReference type="GO" id="GO:0009451">
    <property type="term" value="P:RNA modification"/>
    <property type="evidence" value="ECO:0007669"/>
    <property type="project" value="InterPro"/>
</dbReference>
<evidence type="ECO:0000313" key="3">
    <source>
        <dbReference type="EMBL" id="EFJ17276.1"/>
    </source>
</evidence>
<accession>D8SEF3</accession>
<keyword evidence="4" id="KW-1185">Reference proteome</keyword>
<evidence type="ECO:0000256" key="1">
    <source>
        <dbReference type="ARBA" id="ARBA00022737"/>
    </source>
</evidence>